<dbReference type="EMBL" id="AORV01000030">
    <property type="protein sequence ID" value="EMS72165.1"/>
    <property type="molecule type" value="Genomic_DNA"/>
</dbReference>
<dbReference type="Proteomes" id="UP000014155">
    <property type="component" value="Unassembled WGS sequence"/>
</dbReference>
<keyword evidence="3" id="KW-1185">Reference proteome</keyword>
<dbReference type="AlphaFoldDB" id="S0FJ85"/>
<feature type="domain" description="DUF2087" evidence="1">
    <location>
        <begin position="15"/>
        <end position="84"/>
    </location>
</feature>
<sequence>MKEDIIRFLDDEQKIKIWPSKVEKKIQILEYLATKFEYGKIYSEKEVNTIIEDWHSFNDYFLLRRALVDYKLLCRTRNGAQYWRESAKSNVFPC</sequence>
<comment type="caution">
    <text evidence="2">The sequence shown here is derived from an EMBL/GenBank/DDBJ whole genome shotgun (WGS) entry which is preliminary data.</text>
</comment>
<dbReference type="RefSeq" id="WP_004625419.1">
    <property type="nucleotide sequence ID" value="NZ_AORV01000030.1"/>
</dbReference>
<evidence type="ECO:0000313" key="3">
    <source>
        <dbReference type="Proteomes" id="UP000014155"/>
    </source>
</evidence>
<evidence type="ECO:0000259" key="1">
    <source>
        <dbReference type="Pfam" id="PF09860"/>
    </source>
</evidence>
<reference evidence="2 3" key="1">
    <citation type="journal article" date="2013" name="Genome Announc.">
        <title>Draft Genome Sequence of the Cellulolytic, Mesophilic, Anaerobic Bacterium Clostridium termitidis Strain CT1112 (DSM 5398).</title>
        <authorList>
            <person name="Lal S."/>
            <person name="Ramachandran U."/>
            <person name="Zhang X."/>
            <person name="Munir R."/>
            <person name="Sparling R."/>
            <person name="Levin D.B."/>
        </authorList>
    </citation>
    <scope>NUCLEOTIDE SEQUENCE [LARGE SCALE GENOMIC DNA]</scope>
    <source>
        <strain evidence="2 3">CT1112</strain>
    </source>
</reference>
<proteinExistence type="predicted"/>
<dbReference type="Pfam" id="PF09860">
    <property type="entry name" value="DUF2087"/>
    <property type="match status" value="1"/>
</dbReference>
<organism evidence="2 3">
    <name type="scientific">Ruminiclostridium cellobioparum subsp. termitidis CT1112</name>
    <dbReference type="NCBI Taxonomy" id="1195236"/>
    <lineage>
        <taxon>Bacteria</taxon>
        <taxon>Bacillati</taxon>
        <taxon>Bacillota</taxon>
        <taxon>Clostridia</taxon>
        <taxon>Eubacteriales</taxon>
        <taxon>Oscillospiraceae</taxon>
        <taxon>Ruminiclostridium</taxon>
    </lineage>
</organism>
<accession>S0FJ85</accession>
<gene>
    <name evidence="2" type="ORF">CTER_1891</name>
</gene>
<evidence type="ECO:0000313" key="2">
    <source>
        <dbReference type="EMBL" id="EMS72165.1"/>
    </source>
</evidence>
<protein>
    <recommendedName>
        <fullName evidence="1">DUF2087 domain-containing protein</fullName>
    </recommendedName>
</protein>
<name>S0FJ85_RUMCE</name>
<dbReference type="InterPro" id="IPR018656">
    <property type="entry name" value="DUF2087"/>
</dbReference>
<dbReference type="STRING" id="1195236.CTER_1891"/>
<dbReference type="eggNOG" id="COG3860">
    <property type="taxonomic scope" value="Bacteria"/>
</dbReference>
<dbReference type="PATRIC" id="fig|1195236.3.peg.2211"/>